<accession>A0AAE1HBQ9</accession>
<evidence type="ECO:0000313" key="1">
    <source>
        <dbReference type="EMBL" id="KAK3917580.1"/>
    </source>
</evidence>
<dbReference type="EMBL" id="JAHWGI010000751">
    <property type="protein sequence ID" value="KAK3917580.1"/>
    <property type="molecule type" value="Genomic_DNA"/>
</dbReference>
<comment type="caution">
    <text evidence="1">The sequence shown here is derived from an EMBL/GenBank/DDBJ whole genome shotgun (WGS) entry which is preliminary data.</text>
</comment>
<gene>
    <name evidence="1" type="ORF">KUF71_007066</name>
</gene>
<organism evidence="1 2">
    <name type="scientific">Frankliniella fusca</name>
    <dbReference type="NCBI Taxonomy" id="407009"/>
    <lineage>
        <taxon>Eukaryota</taxon>
        <taxon>Metazoa</taxon>
        <taxon>Ecdysozoa</taxon>
        <taxon>Arthropoda</taxon>
        <taxon>Hexapoda</taxon>
        <taxon>Insecta</taxon>
        <taxon>Pterygota</taxon>
        <taxon>Neoptera</taxon>
        <taxon>Paraneoptera</taxon>
        <taxon>Thysanoptera</taxon>
        <taxon>Terebrantia</taxon>
        <taxon>Thripoidea</taxon>
        <taxon>Thripidae</taxon>
        <taxon>Frankliniella</taxon>
    </lineage>
</organism>
<reference evidence="1" key="2">
    <citation type="journal article" date="2023" name="BMC Genomics">
        <title>Pest status, molecular evolution, and epigenetic factors derived from the genome assembly of Frankliniella fusca, a thysanopteran phytovirus vector.</title>
        <authorList>
            <person name="Catto M.A."/>
            <person name="Labadie P.E."/>
            <person name="Jacobson A.L."/>
            <person name="Kennedy G.G."/>
            <person name="Srinivasan R."/>
            <person name="Hunt B.G."/>
        </authorList>
    </citation>
    <scope>NUCLEOTIDE SEQUENCE</scope>
    <source>
        <strain evidence="1">PL_HMW_Pooled</strain>
    </source>
</reference>
<keyword evidence="2" id="KW-1185">Reference proteome</keyword>
<evidence type="ECO:0000313" key="2">
    <source>
        <dbReference type="Proteomes" id="UP001219518"/>
    </source>
</evidence>
<name>A0AAE1HBQ9_9NEOP</name>
<sequence length="1551" mass="173973">MNKKAKLVVAASAPIEICKLPVTNWNICCLCQKNDNSSLVWPANNPILSKRNLGYMTLSANLEKLKGLDHALPSNRPVTSLDEGGGIHDTLKKRQAKWHKTCRDKYMPPKLDNLLVVLQRNEREGDCNNNDGQKAYGTRAGSVTVRMKDQLCYFCHGVATWKEPLHQCETKEIYLHVKECASVIKDTHLLAMLETGGDLVAQEAKYHKICLSRLYNSKRRLNCKNEEEKNIVFCEGMAFADLLTFINMKLSSSPKYVFRMAELHKQYSRRVSQLLGQPEQSADHTTRLRQKILAHCPQLSAIKSGREYILIVEGANMLKSFDHEDQDEDALAFYRFIYKLRNCLLNKRNEFSGLFSPTCQEESIPGPLLACMSALCYGSSDFKACGATAPLLNICQLLMANLKKGMPQGEVVRLSKDNEPPLLLYTGLAAYGRNRDKSWIDEMHKRGLSVSSNRIMSVTSQICRLTVQRAKEENVVCPENLRRGLHTMGAIDNVDLKSRSNTSKGEFHGTGISIFQSREAGEQGEVRVFATCYSDVAAGGERNVPELPDFYSVVPDVVLPSVKPHSPVCSEESARNMHTEGVVSNQWRLEADWLNHAHGLLSDTVDSEQNVSWAAYHASRDLRRKTPSLNAMLPLFHEKSTDPAMIKHGIDMIMAVTEHLNGNQTAVVGCDQPVYALGKAIQWNWPEKYGGKNLLMMLGPLHIEMAFLKVIGSLLDGCGWLQIVISSGIATSGSAEALLKVTHVKRSREVHQVTAAVLYSLMLEAYEEQHPDHEITIDEWCEIQSQQSPTFYFWLLVLNVLVLYLTFVRSVRESNYDLYKNSLCEMLPWFFLLDHQMYARWLSTHLADLNQLPSTSPELHRQFLLGKFTVNKSSNCKPFSDIGLDHAHEQNNKTVKGSGGAVGLTHDPASLRRFTVGGPGVAQLLQDFNKEDDFEVDEQHADLHVHHEQTRSYQARFADFYTSLKDSFMECQNPFTATGPSLIVIDESRVVMDDTAVEALMKAGERGLAMYQEFVDERLVTKTKSIYDPMKKCKFSIFKGPKKCAPVSTIKQLKSEVQLFSRLFIVSTARSLNLDEFFEYENQHAPPSLSLDGSLRGGDKAKLMSILEELIPPPKKQFSNKADGVVFDGAVLVHSVKPPPTMKTFEEYSDHLNTNISQICARLTARRCDVVWDMYDASSIKSHTREQRGLGTRRQDLPTKGKLPSKWDDYLKHDQNKEELFSYLSTKLSQKAGDRHFVTNNGVEILSSHQGATLLSGFEGLEEADGRLLLHSMDMVSAGLKSIVIRSSDTDVVVLAVSHFPAMRDAGLRELWVLFATGKNRRYIAAHAIAEALGDRKAVALRGFHAMTGCDTVSFFCGVGKHSFYKTWTTDEETNAFYCLSHPQDNQLSAEIVIALVKFVCKAYGVKGEEGLCLTTARKHLFATLGRPVNKIPPSKGCFEMHLLRSAYQSGQIWGRALHVEKPECPSQWGRRLVGGQWQPIWSTQDAIWSKVQALYKCGCQSGCATMRCNCRRNGLNCILACKICKGDCENKKKDVNLVPEDPEEDVDGDV</sequence>
<proteinExistence type="predicted"/>
<protein>
    <submittedName>
        <fullName evidence="1">1-deoxypentalenic acid 11-beta-hydroxylase</fullName>
    </submittedName>
</protein>
<dbReference type="PANTHER" id="PTHR47018">
    <property type="entry name" value="CXC DOMAIN-CONTAINING PROTEIN-RELATED"/>
    <property type="match status" value="1"/>
</dbReference>
<reference evidence="1" key="1">
    <citation type="submission" date="2021-07" db="EMBL/GenBank/DDBJ databases">
        <authorList>
            <person name="Catto M.A."/>
            <person name="Jacobson A."/>
            <person name="Kennedy G."/>
            <person name="Labadie P."/>
            <person name="Hunt B.G."/>
            <person name="Srinivasan R."/>
        </authorList>
    </citation>
    <scope>NUCLEOTIDE SEQUENCE</scope>
    <source>
        <strain evidence="1">PL_HMW_Pooled</strain>
        <tissue evidence="1">Head</tissue>
    </source>
</reference>
<dbReference type="Proteomes" id="UP001219518">
    <property type="component" value="Unassembled WGS sequence"/>
</dbReference>